<dbReference type="Proteomes" id="UP000436006">
    <property type="component" value="Unassembled WGS sequence"/>
</dbReference>
<dbReference type="EMBL" id="WPIN01000017">
    <property type="protein sequence ID" value="MVM34652.1"/>
    <property type="molecule type" value="Genomic_DNA"/>
</dbReference>
<dbReference type="InterPro" id="IPR052715">
    <property type="entry name" value="RAYT_transposase"/>
</dbReference>
<proteinExistence type="predicted"/>
<dbReference type="NCBIfam" id="NF047646">
    <property type="entry name" value="REP_Tyr_transpos"/>
    <property type="match status" value="1"/>
</dbReference>
<dbReference type="GO" id="GO:0043565">
    <property type="term" value="F:sequence-specific DNA binding"/>
    <property type="evidence" value="ECO:0007669"/>
    <property type="project" value="TreeGrafter"/>
</dbReference>
<keyword evidence="3" id="KW-1185">Reference proteome</keyword>
<evidence type="ECO:0000259" key="1">
    <source>
        <dbReference type="SMART" id="SM01321"/>
    </source>
</evidence>
<evidence type="ECO:0000313" key="3">
    <source>
        <dbReference type="Proteomes" id="UP000436006"/>
    </source>
</evidence>
<dbReference type="Gene3D" id="3.30.70.1290">
    <property type="entry name" value="Transposase IS200-like"/>
    <property type="match status" value="1"/>
</dbReference>
<dbReference type="RefSeq" id="WP_157589471.1">
    <property type="nucleotide sequence ID" value="NZ_WPIN01000017.1"/>
</dbReference>
<dbReference type="PANTHER" id="PTHR36966:SF1">
    <property type="entry name" value="REP-ASSOCIATED TYROSINE TRANSPOSASE"/>
    <property type="match status" value="1"/>
</dbReference>
<dbReference type="Pfam" id="PF01797">
    <property type="entry name" value="Y1_Tnp"/>
    <property type="match status" value="1"/>
</dbReference>
<feature type="domain" description="Transposase IS200-like" evidence="1">
    <location>
        <begin position="10"/>
        <end position="141"/>
    </location>
</feature>
<dbReference type="AlphaFoldDB" id="A0A7K1SLG9"/>
<name>A0A7K1SLG9_9BACT</name>
<dbReference type="SUPFAM" id="SSF143422">
    <property type="entry name" value="Transposase IS200-like"/>
    <property type="match status" value="1"/>
</dbReference>
<dbReference type="SMART" id="SM01321">
    <property type="entry name" value="Y1_Tnp"/>
    <property type="match status" value="1"/>
</dbReference>
<organism evidence="2 3">
    <name type="scientific">Spirosoma arboris</name>
    <dbReference type="NCBI Taxonomy" id="2682092"/>
    <lineage>
        <taxon>Bacteria</taxon>
        <taxon>Pseudomonadati</taxon>
        <taxon>Bacteroidota</taxon>
        <taxon>Cytophagia</taxon>
        <taxon>Cytophagales</taxon>
        <taxon>Cytophagaceae</taxon>
        <taxon>Spirosoma</taxon>
    </lineage>
</organism>
<dbReference type="InterPro" id="IPR036515">
    <property type="entry name" value="Transposase_17_sf"/>
</dbReference>
<evidence type="ECO:0000313" key="2">
    <source>
        <dbReference type="EMBL" id="MVM34652.1"/>
    </source>
</evidence>
<accession>A0A7K1SLG9</accession>
<dbReference type="PANTHER" id="PTHR36966">
    <property type="entry name" value="REP-ASSOCIATED TYROSINE TRANSPOSASE"/>
    <property type="match status" value="1"/>
</dbReference>
<reference evidence="2 3" key="1">
    <citation type="submission" date="2019-12" db="EMBL/GenBank/DDBJ databases">
        <title>Spirosoma sp. HMF4905 genome sequencing and assembly.</title>
        <authorList>
            <person name="Kang H."/>
            <person name="Cha I."/>
            <person name="Kim H."/>
            <person name="Joh K."/>
        </authorList>
    </citation>
    <scope>NUCLEOTIDE SEQUENCE [LARGE SCALE GENOMIC DNA]</scope>
    <source>
        <strain evidence="2 3">HMF4905</strain>
    </source>
</reference>
<sequence>MGLRNRTLLTEERCFFITTTCYQHLPLLNDLACFNILFDSFKFYNEKYKAKLLAYVLMNNHIHFIIFFEVETRLIEYMRDFKKFTSLKLREHIQTQQVELVQSIGYEHRTQHFKIWTDRYDDVYLYTRDVCETKIEYIHTNPVRAGLVSDPLDYPFSSAAFYEGKRRKSQLMHYRDIF</sequence>
<dbReference type="GO" id="GO:0004803">
    <property type="term" value="F:transposase activity"/>
    <property type="evidence" value="ECO:0007669"/>
    <property type="project" value="InterPro"/>
</dbReference>
<dbReference type="GO" id="GO:0006313">
    <property type="term" value="P:DNA transposition"/>
    <property type="evidence" value="ECO:0007669"/>
    <property type="project" value="InterPro"/>
</dbReference>
<protein>
    <recommendedName>
        <fullName evidence="1">Transposase IS200-like domain-containing protein</fullName>
    </recommendedName>
</protein>
<gene>
    <name evidence="2" type="ORF">GO755_31785</name>
</gene>
<comment type="caution">
    <text evidence="2">The sequence shown here is derived from an EMBL/GenBank/DDBJ whole genome shotgun (WGS) entry which is preliminary data.</text>
</comment>
<dbReference type="InterPro" id="IPR002686">
    <property type="entry name" value="Transposase_17"/>
</dbReference>